<accession>A0A4P6XKA0</accession>
<evidence type="ECO:0000256" key="4">
    <source>
        <dbReference type="SAM" id="MobiDB-lite"/>
    </source>
</evidence>
<dbReference type="SUPFAM" id="SSF52540">
    <property type="entry name" value="P-loop containing nucleoside triphosphate hydrolases"/>
    <property type="match status" value="1"/>
</dbReference>
<dbReference type="GO" id="GO:0016887">
    <property type="term" value="F:ATP hydrolysis activity"/>
    <property type="evidence" value="ECO:0007669"/>
    <property type="project" value="InterPro"/>
</dbReference>
<evidence type="ECO:0000313" key="6">
    <source>
        <dbReference type="EMBL" id="QBM86091.1"/>
    </source>
</evidence>
<dbReference type="Proteomes" id="UP000292447">
    <property type="component" value="Chromosome I"/>
</dbReference>
<sequence length="842" mass="94555">MTDMHSSRTRLARHINASHASCISHLSIKVIINRANMADTEFNFNESSLFLAAHLYPQPGHTQPSPQPPIDEQLDFSQSLLFSGQPPPVEASSEQARPTNTSKPLLPKMAKLLDGSSVQLRPRQRKNVVLDLSADPDSILNIDKLYERVDQRKKLRASQERVRNAKKSNNQVEAILLPQLWLEKYKPRSFLQICPAGNERQYRLVMKWLKKWSAVVFGGEKVADDSVDHLGRPARKVLLVHGPPGVGKTAVVHILAHQMGYSVEELNAANSMNAIQGAEAADGAGRFGNATAALKLKMKTAMTTNSITSNGKPTCLVIDEIDSSINTGDIVKVISELVRTDLVNSRKREGQELKTDSRKKSTKKPFTLSRPIICIANDIYNTASRSWGPNPMESLRPLCEIVAFRKPSAGNSQGAKVNASAQKSVKEFLMEISEKEDLGLDRREIAEVFEVCDGDIRACINYLQFSSRKLDSDLHSFGPKTSGDFSTKDALVSWFSLVDQIFKRNQNISKEENFEEMLELVSSGDGKSAATGSLDKVIRGCFNKYLDVVHLQDDSPIRPAEISDWLYYYDMLTTQNASSTFYPTLPSLKFWSLFSDINPRKFKDMDSLIPDARNLEFSSRELVKLNRAVMKKLADQIPVGSKVSLCGTSSSDIFYACEFVPFLDIMLSPDVGSSKSKTLLKPHEIRLIDKLADLVKSLDIKLESQRDMETNQSHLLYGPDWEGITLFSSVEHNIEQRKRSLNIKRQWLFPLLQAELDAALDISLLKRQRAESTISGKGEVKQKKPRMTSSLDFFKGRYDDLSDKIASPAKTVNREATRIWVKHHEGYSNAVRKNIGWHELWN</sequence>
<evidence type="ECO:0000313" key="7">
    <source>
        <dbReference type="Proteomes" id="UP000292447"/>
    </source>
</evidence>
<protein>
    <submittedName>
        <fullName evidence="6">Chromosome transmission fidelity protein 18</fullName>
    </submittedName>
</protein>
<name>A0A4P6XKA0_9ASCO</name>
<dbReference type="PANTHER" id="PTHR23389:SF3">
    <property type="entry name" value="CHROMOSOME TRANSMISSION FIDELITY PROTEIN 18 HOMOLOG"/>
    <property type="match status" value="1"/>
</dbReference>
<keyword evidence="7" id="KW-1185">Reference proteome</keyword>
<evidence type="ECO:0000256" key="1">
    <source>
        <dbReference type="ARBA" id="ARBA00022705"/>
    </source>
</evidence>
<dbReference type="PANTHER" id="PTHR23389">
    <property type="entry name" value="CHROMOSOME TRANSMISSION FIDELITY FACTOR 18"/>
    <property type="match status" value="1"/>
</dbReference>
<dbReference type="Gene3D" id="1.10.8.60">
    <property type="match status" value="1"/>
</dbReference>
<dbReference type="CDD" id="cd18140">
    <property type="entry name" value="HLD_clamp_RFC"/>
    <property type="match status" value="1"/>
</dbReference>
<dbReference type="InterPro" id="IPR003593">
    <property type="entry name" value="AAA+_ATPase"/>
</dbReference>
<dbReference type="EMBL" id="CP034456">
    <property type="protein sequence ID" value="QBM86091.1"/>
    <property type="molecule type" value="Genomic_DNA"/>
</dbReference>
<evidence type="ECO:0000259" key="5">
    <source>
        <dbReference type="SMART" id="SM00382"/>
    </source>
</evidence>
<dbReference type="CDD" id="cd00009">
    <property type="entry name" value="AAA"/>
    <property type="match status" value="1"/>
</dbReference>
<dbReference type="InterPro" id="IPR027417">
    <property type="entry name" value="P-loop_NTPase"/>
</dbReference>
<dbReference type="STRING" id="2163413.A0A4P6XKA0"/>
<dbReference type="GO" id="GO:0006260">
    <property type="term" value="P:DNA replication"/>
    <property type="evidence" value="ECO:0007669"/>
    <property type="project" value="UniProtKB-KW"/>
</dbReference>
<dbReference type="Gene3D" id="3.40.50.300">
    <property type="entry name" value="P-loop containing nucleotide triphosphate hydrolases"/>
    <property type="match status" value="1"/>
</dbReference>
<reference evidence="7" key="1">
    <citation type="submission" date="2019-03" db="EMBL/GenBank/DDBJ databases">
        <title>Snf2 controls pulcherriminic acid biosynthesis and connects pigmentation and antifungal activity of the yeast Metschnikowia pulcherrima.</title>
        <authorList>
            <person name="Gore-Lloyd D."/>
            <person name="Sumann I."/>
            <person name="Brachmann A.O."/>
            <person name="Schneeberger K."/>
            <person name="Ortiz-Merino R.A."/>
            <person name="Moreno-Beltran M."/>
            <person name="Schlaefli M."/>
            <person name="Kirner P."/>
            <person name="Santos Kron A."/>
            <person name="Wolfe K.H."/>
            <person name="Piel J."/>
            <person name="Ahrens C.H."/>
            <person name="Henk D."/>
            <person name="Freimoser F.M."/>
        </authorList>
    </citation>
    <scope>NUCLEOTIDE SEQUENCE [LARGE SCALE GENOMIC DNA]</scope>
    <source>
        <strain evidence="7">APC 1.2</strain>
    </source>
</reference>
<dbReference type="GO" id="GO:0005634">
    <property type="term" value="C:nucleus"/>
    <property type="evidence" value="ECO:0007669"/>
    <property type="project" value="TreeGrafter"/>
</dbReference>
<dbReference type="InterPro" id="IPR003959">
    <property type="entry name" value="ATPase_AAA_core"/>
</dbReference>
<dbReference type="InterPro" id="IPR047854">
    <property type="entry name" value="RFC_lid"/>
</dbReference>
<keyword evidence="1" id="KW-0235">DNA replication</keyword>
<keyword evidence="2" id="KW-0547">Nucleotide-binding</keyword>
<dbReference type="SMART" id="SM00382">
    <property type="entry name" value="AAA"/>
    <property type="match status" value="1"/>
</dbReference>
<dbReference type="GO" id="GO:0003677">
    <property type="term" value="F:DNA binding"/>
    <property type="evidence" value="ECO:0007669"/>
    <property type="project" value="TreeGrafter"/>
</dbReference>
<dbReference type="GO" id="GO:0005524">
    <property type="term" value="F:ATP binding"/>
    <property type="evidence" value="ECO:0007669"/>
    <property type="project" value="UniProtKB-KW"/>
</dbReference>
<keyword evidence="3" id="KW-0067">ATP-binding</keyword>
<feature type="region of interest" description="Disordered" evidence="4">
    <location>
        <begin position="81"/>
        <end position="104"/>
    </location>
</feature>
<dbReference type="AlphaFoldDB" id="A0A4P6XKA0"/>
<gene>
    <name evidence="6" type="primary">MPUL0A07260</name>
    <name evidence="6" type="ORF">METSCH_A07260</name>
</gene>
<evidence type="ECO:0000256" key="3">
    <source>
        <dbReference type="ARBA" id="ARBA00022840"/>
    </source>
</evidence>
<evidence type="ECO:0000256" key="2">
    <source>
        <dbReference type="ARBA" id="ARBA00022741"/>
    </source>
</evidence>
<feature type="domain" description="AAA+ ATPase" evidence="5">
    <location>
        <begin position="234"/>
        <end position="408"/>
    </location>
</feature>
<proteinExistence type="predicted"/>
<feature type="compositionally biased region" description="Polar residues" evidence="4">
    <location>
        <begin position="92"/>
        <end position="103"/>
    </location>
</feature>
<dbReference type="Pfam" id="PF00004">
    <property type="entry name" value="AAA"/>
    <property type="match status" value="1"/>
</dbReference>
<organism evidence="6 7">
    <name type="scientific">Metschnikowia aff. pulcherrima</name>
    <dbReference type="NCBI Taxonomy" id="2163413"/>
    <lineage>
        <taxon>Eukaryota</taxon>
        <taxon>Fungi</taxon>
        <taxon>Dikarya</taxon>
        <taxon>Ascomycota</taxon>
        <taxon>Saccharomycotina</taxon>
        <taxon>Pichiomycetes</taxon>
        <taxon>Metschnikowiaceae</taxon>
        <taxon>Metschnikowia</taxon>
    </lineage>
</organism>